<feature type="domain" description="Lactate/malate dehydrogenase N-terminal" evidence="7">
    <location>
        <begin position="6"/>
        <end position="145"/>
    </location>
</feature>
<dbReference type="InterPro" id="IPR036291">
    <property type="entry name" value="NAD(P)-bd_dom_sf"/>
</dbReference>
<dbReference type="Proteomes" id="UP000443070">
    <property type="component" value="Unassembled WGS sequence"/>
</dbReference>
<dbReference type="PANTHER" id="PTHR43128:SF31">
    <property type="entry name" value="L-LACTATE DEHYDROGENASE"/>
    <property type="match status" value="1"/>
</dbReference>
<dbReference type="InterPro" id="IPR001236">
    <property type="entry name" value="Lactate/malate_DH_N"/>
</dbReference>
<dbReference type="RefSeq" id="WP_155164309.1">
    <property type="nucleotide sequence ID" value="NZ_CAKVRS010000005.1"/>
</dbReference>
<feature type="binding site" evidence="5">
    <location>
        <position position="36"/>
    </location>
    <ligand>
        <name>NAD(+)</name>
        <dbReference type="ChEBI" id="CHEBI:57540"/>
    </ligand>
</feature>
<evidence type="ECO:0000256" key="1">
    <source>
        <dbReference type="ARBA" id="ARBA00006054"/>
    </source>
</evidence>
<evidence type="ECO:0000256" key="5">
    <source>
        <dbReference type="PIRSR" id="PIRSR000102-3"/>
    </source>
</evidence>
<evidence type="ECO:0000256" key="3">
    <source>
        <dbReference type="PIRSR" id="PIRSR000102-1"/>
    </source>
</evidence>
<evidence type="ECO:0000256" key="6">
    <source>
        <dbReference type="RuleBase" id="RU003369"/>
    </source>
</evidence>
<dbReference type="Pfam" id="PF00056">
    <property type="entry name" value="Ldh_1_N"/>
    <property type="match status" value="1"/>
</dbReference>
<organism evidence="9 12">
    <name type="scientific">Phascolarctobacterium faecium</name>
    <dbReference type="NCBI Taxonomy" id="33025"/>
    <lineage>
        <taxon>Bacteria</taxon>
        <taxon>Bacillati</taxon>
        <taxon>Bacillota</taxon>
        <taxon>Negativicutes</taxon>
        <taxon>Acidaminococcales</taxon>
        <taxon>Acidaminococcaceae</taxon>
        <taxon>Phascolarctobacterium</taxon>
    </lineage>
</organism>
<comment type="caution">
    <text evidence="9">The sequence shown here is derived from an EMBL/GenBank/DDBJ whole genome shotgun (WGS) entry which is preliminary data.</text>
</comment>
<dbReference type="PIRSF" id="PIRSF000102">
    <property type="entry name" value="Lac_mal_DH"/>
    <property type="match status" value="1"/>
</dbReference>
<feature type="binding site" evidence="4">
    <location>
        <position position="155"/>
    </location>
    <ligand>
        <name>substrate</name>
    </ligand>
</feature>
<feature type="binding site" evidence="4">
    <location>
        <position position="92"/>
    </location>
    <ligand>
        <name>substrate</name>
    </ligand>
</feature>
<name>A0A7X2XHM0_9FIRM</name>
<feature type="binding site" evidence="4">
    <location>
        <position position="124"/>
    </location>
    <ligand>
        <name>substrate</name>
    </ligand>
</feature>
<evidence type="ECO:0000313" key="9">
    <source>
        <dbReference type="EMBL" id="MTT76896.1"/>
    </source>
</evidence>
<evidence type="ECO:0000256" key="2">
    <source>
        <dbReference type="ARBA" id="ARBA00023002"/>
    </source>
</evidence>
<dbReference type="CDD" id="cd05291">
    <property type="entry name" value="HicDH_like"/>
    <property type="match status" value="1"/>
</dbReference>
<dbReference type="GO" id="GO:0004459">
    <property type="term" value="F:L-lactate dehydrogenase (NAD+) activity"/>
    <property type="evidence" value="ECO:0007669"/>
    <property type="project" value="InterPro"/>
</dbReference>
<dbReference type="GO" id="GO:0006089">
    <property type="term" value="P:lactate metabolic process"/>
    <property type="evidence" value="ECO:0007669"/>
    <property type="project" value="TreeGrafter"/>
</dbReference>
<dbReference type="AlphaFoldDB" id="A0A7X2XHM0"/>
<gene>
    <name evidence="9" type="ORF">GMD11_11615</name>
    <name evidence="10" type="ORF">GMD18_11620</name>
</gene>
<evidence type="ECO:0000313" key="12">
    <source>
        <dbReference type="Proteomes" id="UP000484547"/>
    </source>
</evidence>
<accession>A0A7X2XHM0</accession>
<sequence>MFKTRKVVIVGAGHVGSHVALALIQSGEADDIVLIDILKEKAIGQALDLDDCVSGSLCGKDVSIRAGSYEELHDADIMVMAFGRSRRPGETRLDMFDDSIKMANEVVSHLKQVDFRGIMISISNPADIICEYIRRQMDWQPSRCFCTGTSLETYRLLRVLSKATGYSRRSIHGFCMGEHGNSSFIVWSRIFIGGKPFLQLCRERPVLAEISLEDLQTQVKKAGDIEIDGKGCTEFGIANVAKMLISAIFHDQKLVWPCSTLLRGEYGQHDVAAGVPCVIGKNGVEEILEVELTDEEQAKFAASCDILRGFLDRAASLKF</sequence>
<dbReference type="Pfam" id="PF02866">
    <property type="entry name" value="Ldh_1_C"/>
    <property type="match status" value="1"/>
</dbReference>
<protein>
    <submittedName>
        <fullName evidence="9">L-lactate dehydrogenase</fullName>
    </submittedName>
</protein>
<feature type="domain" description="Lactate/malate dehydrogenase C-terminal" evidence="8">
    <location>
        <begin position="149"/>
        <end position="312"/>
    </location>
</feature>
<keyword evidence="11" id="KW-1185">Reference proteome</keyword>
<evidence type="ECO:0000259" key="8">
    <source>
        <dbReference type="Pfam" id="PF02866"/>
    </source>
</evidence>
<dbReference type="SUPFAM" id="SSF56327">
    <property type="entry name" value="LDH C-terminal domain-like"/>
    <property type="match status" value="1"/>
</dbReference>
<reference evidence="11 12" key="1">
    <citation type="journal article" date="2019" name="Nat. Med.">
        <title>A library of human gut bacterial isolates paired with longitudinal multiomics data enables mechanistic microbiome research.</title>
        <authorList>
            <person name="Poyet M."/>
            <person name="Groussin M."/>
            <person name="Gibbons S.M."/>
            <person name="Avila-Pacheco J."/>
            <person name="Jiang X."/>
            <person name="Kearney S.M."/>
            <person name="Perrotta A.R."/>
            <person name="Berdy B."/>
            <person name="Zhao S."/>
            <person name="Lieberman T.D."/>
            <person name="Swanson P.K."/>
            <person name="Smith M."/>
            <person name="Roesemann S."/>
            <person name="Alexander J.E."/>
            <person name="Rich S.A."/>
            <person name="Livny J."/>
            <person name="Vlamakis H."/>
            <person name="Clish C."/>
            <person name="Bullock K."/>
            <person name="Deik A."/>
            <person name="Scott J."/>
            <person name="Pierce K.A."/>
            <person name="Xavier R.J."/>
            <person name="Alm E.J."/>
        </authorList>
    </citation>
    <scope>NUCLEOTIDE SEQUENCE [LARGE SCALE GENOMIC DNA]</scope>
    <source>
        <strain evidence="9 12">BIOML-A13</strain>
        <strain evidence="10 11">BIOML-A3</strain>
    </source>
</reference>
<feature type="binding site" evidence="5">
    <location>
        <begin position="122"/>
        <end position="124"/>
    </location>
    <ligand>
        <name>NAD(+)</name>
        <dbReference type="ChEBI" id="CHEBI:57540"/>
    </ligand>
</feature>
<dbReference type="InterPro" id="IPR015955">
    <property type="entry name" value="Lactate_DH/Glyco_Ohase_4_C"/>
</dbReference>
<dbReference type="InterPro" id="IPR018177">
    <property type="entry name" value="L-lactate_DH_AS"/>
</dbReference>
<proteinExistence type="inferred from homology"/>
<dbReference type="PRINTS" id="PR00086">
    <property type="entry name" value="LLDHDRGNASE"/>
</dbReference>
<dbReference type="Gene3D" id="3.40.50.720">
    <property type="entry name" value="NAD(P)-binding Rossmann-like Domain"/>
    <property type="match status" value="1"/>
</dbReference>
<comment type="similarity">
    <text evidence="1">Belongs to the LDH/MDH superfamily. LDH family.</text>
</comment>
<dbReference type="Proteomes" id="UP000484547">
    <property type="component" value="Unassembled WGS sequence"/>
</dbReference>
<dbReference type="Gene3D" id="3.90.110.10">
    <property type="entry name" value="Lactate dehydrogenase/glycoside hydrolase, family 4, C-terminal"/>
    <property type="match status" value="1"/>
</dbReference>
<feature type="binding site" evidence="4">
    <location>
        <position position="86"/>
    </location>
    <ligand>
        <name>substrate</name>
    </ligand>
</feature>
<dbReference type="OrthoDB" id="9802969at2"/>
<dbReference type="SUPFAM" id="SSF51735">
    <property type="entry name" value="NAD(P)-binding Rossmann-fold domains"/>
    <property type="match status" value="1"/>
</dbReference>
<evidence type="ECO:0000313" key="11">
    <source>
        <dbReference type="Proteomes" id="UP000443070"/>
    </source>
</evidence>
<keyword evidence="5" id="KW-0520">NAD</keyword>
<feature type="binding site" evidence="5">
    <location>
        <begin position="11"/>
        <end position="16"/>
    </location>
    <ligand>
        <name>NAD(+)</name>
        <dbReference type="ChEBI" id="CHEBI:57540"/>
    </ligand>
</feature>
<dbReference type="EMBL" id="WNBM01000014">
    <property type="protein sequence ID" value="MTT76896.1"/>
    <property type="molecule type" value="Genomic_DNA"/>
</dbReference>
<dbReference type="EMBL" id="WNBW01000016">
    <property type="protein sequence ID" value="MTU05030.1"/>
    <property type="molecule type" value="Genomic_DNA"/>
</dbReference>
<dbReference type="PROSITE" id="PS00064">
    <property type="entry name" value="L_LDH"/>
    <property type="match status" value="1"/>
</dbReference>
<keyword evidence="2 6" id="KW-0560">Oxidoreductase</keyword>
<feature type="active site" description="Proton acceptor" evidence="3">
    <location>
        <position position="179"/>
    </location>
</feature>
<evidence type="ECO:0000259" key="7">
    <source>
        <dbReference type="Pfam" id="PF00056"/>
    </source>
</evidence>
<evidence type="ECO:0000256" key="4">
    <source>
        <dbReference type="PIRSR" id="PIRSR000102-2"/>
    </source>
</evidence>
<dbReference type="InterPro" id="IPR001557">
    <property type="entry name" value="L-lactate/malate_DH"/>
</dbReference>
<dbReference type="InterPro" id="IPR022383">
    <property type="entry name" value="Lactate/malate_DH_C"/>
</dbReference>
<evidence type="ECO:0000313" key="10">
    <source>
        <dbReference type="EMBL" id="MTU05030.1"/>
    </source>
</evidence>
<dbReference type="PANTHER" id="PTHR43128">
    <property type="entry name" value="L-2-HYDROXYCARBOXYLATE DEHYDROGENASE (NAD(P)(+))"/>
    <property type="match status" value="1"/>
</dbReference>